<dbReference type="Gene3D" id="2.20.130.20">
    <property type="match status" value="1"/>
</dbReference>
<feature type="signal peptide" evidence="2">
    <location>
        <begin position="1"/>
        <end position="21"/>
    </location>
</feature>
<dbReference type="InterPro" id="IPR001599">
    <property type="entry name" value="Macroglobln_a2"/>
</dbReference>
<evidence type="ECO:0000313" key="5">
    <source>
        <dbReference type="Proteomes" id="UP001500552"/>
    </source>
</evidence>
<dbReference type="Gene3D" id="2.170.130.10">
    <property type="entry name" value="TonB-dependent receptor, plug domain"/>
    <property type="match status" value="1"/>
</dbReference>
<dbReference type="Gene3D" id="2.60.40.1930">
    <property type="match status" value="1"/>
</dbReference>
<evidence type="ECO:0000256" key="2">
    <source>
        <dbReference type="SAM" id="SignalP"/>
    </source>
</evidence>
<dbReference type="SUPFAM" id="SSF56935">
    <property type="entry name" value="Porins"/>
    <property type="match status" value="1"/>
</dbReference>
<accession>A0ABP8M589</accession>
<sequence length="1948" mass="220182">MLKLFLSLLALISFCTGAVQGQDKLKNAQTRSPYTYIYKVSNKEAFKIYKKGTQAVEVSRFHAPTDSFTVKEGLQKQLPQGHYLFMHSAGPELVYNLRTYSPIFVKLLQVKPALAVLVHDSLGNNIVNAEVRLKGRKAAYDPATQTYRLKRTPRKGLLSVSLNGFTLFEKLEKEEEYTYDQSFISKITSAPPIRFIWRPFYDVYNSVRWHGPQGWVRRVFSLFDSRYRRSFSSKYRGYLVTNKPMYQPGDTVRYKAFVVEEDGEPVKEKVTLQLSGYDDQTKSLGEVQPFREGAYEGYFVLHDSLKLVLDKSYTLALLQPGKKEKQYISGSFHYEDYELKENTYTLALKYKEHQAGQENSLMLRGTNANGLNLLDARVEVALLTKNVVKSEAPVLFIPDTLWVHQQPLDAVGETVISIPDTVFPKASVDYTVTAAFLNASNERSSKTENASYHYTKGRLKLSLQEDSLLVQYLENGKAVPKEARVSAYNGDYDDLFSTRVQLPTCVPLNAYAAGYEVTAGELDADVYLPEEEEALVALQASRVSDSLFFSLQNRRRLPYWYFVYRGEKMVARGQGHENSFFFRQPAKGEKPYFVAVHYMWAGEMHQLKEDAPHRKHMLTIDLQEPAVVYPGQQASMLVKVRNAAGKAVPGVDLTAYALTSKFKSQGVPNLPSWDRYKQQKANRRLEIEGGGVSGEKMMDWDYWGRRMGLDSMAYYNFLFPEDGLFTDYATVRDSITQVSPFVVDAGKILPVHVVYLDEVPVYFSKTDILPAYAFAADSGYHTIKLRTSNKLVTLDSVYLQPKRKLVVSADITAADNPFAREAEKNKLSAAEQHNLYRYLFYVEQQDRESTAYLKQGNRVHLLVRNNYNRLPHYFQRGQSLLAGPFSPSWMQYVRLNGFTTNFMMEPAYSYHFAPDLLKMREGKLPDKKIFIRSWEKWQQSELLHQEALADRKIHENWEAAQYERLLGRVYAANASHEGEKGTGRIGWDLPDSVRQQVKLVLLHEVGYPDSLLIYPRESSVLYNLKPAAYTLTLVFLNSDFATTNVAVKPNGQTQVFFRSSDRAASSAAGEYLLQLVEARVEQQRKADKDKEQEQQQMHQMTQEAIFTYTDGSEQYSHLVTGVVTENETGSPLPGVTVVLKGTKTGAVTDAGGNYRIYVPTDGVLVFGFIGFVPREENVNGRKTVSPALEPDMKQLQEVVVTGYAQHESKTVAYATVSVLSGKAAGVVVRGAATMNAESAKPLLIVDGVPYSGNQSDIENILSTKALKGDEATALYGAVGAAGVIIITTKKGGGLLASAAGTDALLQNTEALSIRNNFSDYAIWQPRLRTNNQGEASFNVTFPDDVTSWNTYVLGMDDKKHSGLYSGNIKSFKAIMATLHLPRFLVEGDKAHIIGKASSYLPDSSMVNTKFEVGGKPVKEEKKLLNRSFTDTLHINAPAVAPDSVEVQYSLQQENGFTDGERRYVPVYPKGVEETTGQFLALSTDTTFTLTFDPAKGPVRLHAQGDLVQVMLDEIDYLHKYEYWCSEQAASKLIALLLEKRIRAKLGQPFAHDRMVRKLIRHLEKTQLKEGAWAWWQSGPAYAWITNHVIEALVMAKKESYPVRYEGQKLVDYMVNLLERGDFEDKLTSLEILFKLQVDIDFARYVKELEKNRKQTLEEKLRLMRMRQHLQLPVQLDTLQRYKKETMLGGIFWGEEKHSLFNNNISNTLLAYEILRAAESNAQELSQIQAYLLNERRAGHWRNTYESARVLETLLPELLRDTPGTANLPTNSLTFSGPVNFESKATVTDTVFAATRPLVVKKQGRLPLYFTAYQSTWNKLPQPVEKAFTVSSSLKGIKGKNVLQAGTPVEMEVEVEVKADADYVMIEVPVPASCSYDTKGGRGPYEVHREYYRDKVSIFCDRLPKGKHTFTLKLLPRYTGSYTLNPARAGLMYFPTFFGRNGMKQVLVR</sequence>
<organism evidence="4 5">
    <name type="scientific">Pontibacter saemangeumensis</name>
    <dbReference type="NCBI Taxonomy" id="1084525"/>
    <lineage>
        <taxon>Bacteria</taxon>
        <taxon>Pseudomonadati</taxon>
        <taxon>Bacteroidota</taxon>
        <taxon>Cytophagia</taxon>
        <taxon>Cytophagales</taxon>
        <taxon>Hymenobacteraceae</taxon>
        <taxon>Pontibacter</taxon>
    </lineage>
</organism>
<dbReference type="Pfam" id="PF00207">
    <property type="entry name" value="A2M"/>
    <property type="match status" value="1"/>
</dbReference>
<keyword evidence="1" id="KW-0175">Coiled coil</keyword>
<dbReference type="EMBL" id="BAABHC010000035">
    <property type="protein sequence ID" value="GAA4443488.1"/>
    <property type="molecule type" value="Genomic_DNA"/>
</dbReference>
<name>A0ABP8M589_9BACT</name>
<feature type="chain" id="PRO_5047516493" description="Alpha-2-macroglobulin domain-containing protein" evidence="2">
    <location>
        <begin position="22"/>
        <end position="1948"/>
    </location>
</feature>
<evidence type="ECO:0000313" key="4">
    <source>
        <dbReference type="EMBL" id="GAA4443488.1"/>
    </source>
</evidence>
<feature type="domain" description="Alpha-2-macroglobulin" evidence="3">
    <location>
        <begin position="1320"/>
        <end position="1410"/>
    </location>
</feature>
<dbReference type="InterPro" id="IPR008969">
    <property type="entry name" value="CarboxyPept-like_regulatory"/>
</dbReference>
<dbReference type="Pfam" id="PF13715">
    <property type="entry name" value="CarbopepD_reg_2"/>
    <property type="match status" value="1"/>
</dbReference>
<evidence type="ECO:0000259" key="3">
    <source>
        <dbReference type="SMART" id="SM01360"/>
    </source>
</evidence>
<dbReference type="Gene3D" id="1.50.10.20">
    <property type="match status" value="1"/>
</dbReference>
<reference evidence="5" key="1">
    <citation type="journal article" date="2019" name="Int. J. Syst. Evol. Microbiol.">
        <title>The Global Catalogue of Microorganisms (GCM) 10K type strain sequencing project: providing services to taxonomists for standard genome sequencing and annotation.</title>
        <authorList>
            <consortium name="The Broad Institute Genomics Platform"/>
            <consortium name="The Broad Institute Genome Sequencing Center for Infectious Disease"/>
            <person name="Wu L."/>
            <person name="Ma J."/>
        </authorList>
    </citation>
    <scope>NUCLEOTIDE SEQUENCE [LARGE SCALE GENOMIC DNA]</scope>
    <source>
        <strain evidence="5">JCM 17926</strain>
    </source>
</reference>
<dbReference type="SUPFAM" id="SSF49464">
    <property type="entry name" value="Carboxypeptidase regulatory domain-like"/>
    <property type="match status" value="1"/>
</dbReference>
<dbReference type="InterPro" id="IPR051802">
    <property type="entry name" value="YfhM-like"/>
</dbReference>
<dbReference type="InterPro" id="IPR037066">
    <property type="entry name" value="Plug_dom_sf"/>
</dbReference>
<dbReference type="InterPro" id="IPR041246">
    <property type="entry name" value="Bact_MG10"/>
</dbReference>
<keyword evidence="2" id="KW-0732">Signal</keyword>
<dbReference type="Pfam" id="PF17973">
    <property type="entry name" value="bMG10"/>
    <property type="match status" value="1"/>
</dbReference>
<gene>
    <name evidence="4" type="ORF">GCM10023188_44330</name>
</gene>
<dbReference type="SMART" id="SM01360">
    <property type="entry name" value="A2M"/>
    <property type="match status" value="1"/>
</dbReference>
<keyword evidence="5" id="KW-1185">Reference proteome</keyword>
<feature type="coiled-coil region" evidence="1">
    <location>
        <begin position="1073"/>
        <end position="1103"/>
    </location>
</feature>
<proteinExistence type="predicted"/>
<dbReference type="Proteomes" id="UP001500552">
    <property type="component" value="Unassembled WGS sequence"/>
</dbReference>
<dbReference type="InterPro" id="IPR008930">
    <property type="entry name" value="Terpenoid_cyclase/PrenylTrfase"/>
</dbReference>
<dbReference type="PANTHER" id="PTHR40094">
    <property type="entry name" value="ALPHA-2-MACROGLOBULIN HOMOLOG"/>
    <property type="match status" value="1"/>
</dbReference>
<protein>
    <recommendedName>
        <fullName evidence="3">Alpha-2-macroglobulin domain-containing protein</fullName>
    </recommendedName>
</protein>
<dbReference type="Gene3D" id="2.60.40.1120">
    <property type="entry name" value="Carboxypeptidase-like, regulatory domain"/>
    <property type="match status" value="1"/>
</dbReference>
<dbReference type="SUPFAM" id="SSF48239">
    <property type="entry name" value="Terpenoid cyclases/Protein prenyltransferases"/>
    <property type="match status" value="1"/>
</dbReference>
<comment type="caution">
    <text evidence="4">The sequence shown here is derived from an EMBL/GenBank/DDBJ whole genome shotgun (WGS) entry which is preliminary data.</text>
</comment>
<dbReference type="PANTHER" id="PTHR40094:SF1">
    <property type="entry name" value="UBIQUITIN DOMAIN-CONTAINING PROTEIN"/>
    <property type="match status" value="1"/>
</dbReference>
<dbReference type="RefSeq" id="WP_345162546.1">
    <property type="nucleotide sequence ID" value="NZ_BAABHC010000035.1"/>
</dbReference>
<evidence type="ECO:0000256" key="1">
    <source>
        <dbReference type="SAM" id="Coils"/>
    </source>
</evidence>